<proteinExistence type="predicted"/>
<evidence type="ECO:0000313" key="2">
    <source>
        <dbReference type="Proteomes" id="UP000050816"/>
    </source>
</evidence>
<accession>A0A0R1UNG5</accession>
<comment type="caution">
    <text evidence="1">The sequence shown here is derived from an EMBL/GenBank/DDBJ whole genome shotgun (WGS) entry which is preliminary data.</text>
</comment>
<reference evidence="1 2" key="1">
    <citation type="journal article" date="2015" name="Genome Announc.">
        <title>Expanding the biotechnology potential of lactobacilli through comparative genomics of 213 strains and associated genera.</title>
        <authorList>
            <person name="Sun Z."/>
            <person name="Harris H.M."/>
            <person name="McCann A."/>
            <person name="Guo C."/>
            <person name="Argimon S."/>
            <person name="Zhang W."/>
            <person name="Yang X."/>
            <person name="Jeffery I.B."/>
            <person name="Cooney J.C."/>
            <person name="Kagawa T.F."/>
            <person name="Liu W."/>
            <person name="Song Y."/>
            <person name="Salvetti E."/>
            <person name="Wrobel A."/>
            <person name="Rasinkangas P."/>
            <person name="Parkhill J."/>
            <person name="Rea M.C."/>
            <person name="O'Sullivan O."/>
            <person name="Ritari J."/>
            <person name="Douillard F.P."/>
            <person name="Paul Ross R."/>
            <person name="Yang R."/>
            <person name="Briner A.E."/>
            <person name="Felis G.E."/>
            <person name="de Vos W.M."/>
            <person name="Barrangou R."/>
            <person name="Klaenhammer T.R."/>
            <person name="Caufield P.W."/>
            <person name="Cui Y."/>
            <person name="Zhang H."/>
            <person name="O'Toole P.W."/>
        </authorList>
    </citation>
    <scope>NUCLEOTIDE SEQUENCE [LARGE SCALE GENOMIC DNA]</scope>
    <source>
        <strain evidence="1 2">DSM 15946</strain>
    </source>
</reference>
<evidence type="ECO:0008006" key="3">
    <source>
        <dbReference type="Google" id="ProtNLM"/>
    </source>
</evidence>
<dbReference type="Proteomes" id="UP000050816">
    <property type="component" value="Unassembled WGS sequence"/>
</dbReference>
<organism evidence="1 2">
    <name type="scientific">Limosilactobacillus ingluviei DSM 15946</name>
    <dbReference type="NCBI Taxonomy" id="1423760"/>
    <lineage>
        <taxon>Bacteria</taxon>
        <taxon>Bacillati</taxon>
        <taxon>Bacillota</taxon>
        <taxon>Bacilli</taxon>
        <taxon>Lactobacillales</taxon>
        <taxon>Lactobacillaceae</taxon>
        <taxon>Limosilactobacillus</taxon>
    </lineage>
</organism>
<sequence length="171" mass="19568">MLDFTKLLQAAISLDNQLFEKRDLLLGPTAHLQHAVLNADQALTTLYGGQSKYSLRAGQVKKSTEQQAEDFAHVLFWFLVVSARLKWTHLVVMTPEEYQKLVTATPCTKLVDLDREALAIKNLFLQSYYTHRQADFRHAWHLLLKMGLVDYQVNPTELMQAYDGLFAAVED</sequence>
<gene>
    <name evidence="1" type="ORF">FC43_GL002043</name>
</gene>
<dbReference type="PATRIC" id="fig|1423760.3.peg.2143"/>
<dbReference type="AlphaFoldDB" id="A0A0R1UNG5"/>
<name>A0A0R1UNG5_9LACO</name>
<protein>
    <recommendedName>
        <fullName evidence="3">dUTPase</fullName>
    </recommendedName>
</protein>
<dbReference type="EMBL" id="AZFK01000005">
    <property type="protein sequence ID" value="KRL92386.1"/>
    <property type="molecule type" value="Genomic_DNA"/>
</dbReference>
<evidence type="ECO:0000313" key="1">
    <source>
        <dbReference type="EMBL" id="KRL92386.1"/>
    </source>
</evidence>